<accession>A0ABQ5I0T4</accession>
<gene>
    <name evidence="3" type="ORF">Tco_1082503</name>
</gene>
<dbReference type="EMBL" id="BQNB010020223">
    <property type="protein sequence ID" value="GJT93658.1"/>
    <property type="molecule type" value="Genomic_DNA"/>
</dbReference>
<dbReference type="Pfam" id="PF00098">
    <property type="entry name" value="zf-CCHC"/>
    <property type="match status" value="1"/>
</dbReference>
<dbReference type="Pfam" id="PF22936">
    <property type="entry name" value="Pol_BBD"/>
    <property type="match status" value="1"/>
</dbReference>
<dbReference type="InterPro" id="IPR054722">
    <property type="entry name" value="PolX-like_BBD"/>
</dbReference>
<evidence type="ECO:0000256" key="1">
    <source>
        <dbReference type="PROSITE-ProRule" id="PRU00047"/>
    </source>
</evidence>
<keyword evidence="1" id="KW-0863">Zinc-finger</keyword>
<evidence type="ECO:0000259" key="2">
    <source>
        <dbReference type="PROSITE" id="PS50158"/>
    </source>
</evidence>
<comment type="caution">
    <text evidence="3">The sequence shown here is derived from an EMBL/GenBank/DDBJ whole genome shotgun (WGS) entry which is preliminary data.</text>
</comment>
<reference evidence="3" key="2">
    <citation type="submission" date="2022-01" db="EMBL/GenBank/DDBJ databases">
        <authorList>
            <person name="Yamashiro T."/>
            <person name="Shiraishi A."/>
            <person name="Satake H."/>
            <person name="Nakayama K."/>
        </authorList>
    </citation>
    <scope>NUCLEOTIDE SEQUENCE</scope>
</reference>
<dbReference type="InterPro" id="IPR001878">
    <property type="entry name" value="Znf_CCHC"/>
</dbReference>
<keyword evidence="4" id="KW-1185">Reference proteome</keyword>
<proteinExistence type="predicted"/>
<dbReference type="PROSITE" id="PS50158">
    <property type="entry name" value="ZF_CCHC"/>
    <property type="match status" value="1"/>
</dbReference>
<organism evidence="3 4">
    <name type="scientific">Tanacetum coccineum</name>
    <dbReference type="NCBI Taxonomy" id="301880"/>
    <lineage>
        <taxon>Eukaryota</taxon>
        <taxon>Viridiplantae</taxon>
        <taxon>Streptophyta</taxon>
        <taxon>Embryophyta</taxon>
        <taxon>Tracheophyta</taxon>
        <taxon>Spermatophyta</taxon>
        <taxon>Magnoliopsida</taxon>
        <taxon>eudicotyledons</taxon>
        <taxon>Gunneridae</taxon>
        <taxon>Pentapetalae</taxon>
        <taxon>asterids</taxon>
        <taxon>campanulids</taxon>
        <taxon>Asterales</taxon>
        <taxon>Asteraceae</taxon>
        <taxon>Asteroideae</taxon>
        <taxon>Anthemideae</taxon>
        <taxon>Anthemidinae</taxon>
        <taxon>Tanacetum</taxon>
    </lineage>
</organism>
<sequence length="520" mass="58405">MWRRKGNSVGVNLAGSGDRVLKKMYSVLGSNLKIGKWQERPLKVYEAEIKGQSSSSSISQNVAFVSSENTSSTNEAVNNAHEVAMLTMRVKRFLKKTRRNLNFNGKETVGFDKKKVECYNCHRRGHFARDCKAPRNLGNRNGDALRRIVLVETHANALVIQDGIGYQMGLESLETRIVVHEKNEAVYEEDIAFLKLEKFEESSKNLTKLINSQISAKDKAGLGYNSQMNESEVVNSMFNSKESDVDDSLVNDRFKTREGFHAVPPPYTGNYMPSRPDLSFTELDDYVYKAKVSETITIASKTSKDSLEKPKTVRPSAPIIEDWDTDSDNDTVVTKSGQVPVNAAKQSSSRAATSISTASPFNIVAPKSKVNDALPKTYSYFKVYSPRPTGKVIDHISKDSGSYMPKRFDYVDPQGRLKHMTGNKSYLTDYQDINGGFVAFAGSPKGDKINRKGKIRTEKLDFEDVYFVKELKFNLFSVSQMCDKKNNVLFTKTECLVLSPDFKPLDESQVLLKVPRENNM</sequence>
<feature type="domain" description="CCHC-type" evidence="2">
    <location>
        <begin position="118"/>
        <end position="132"/>
    </location>
</feature>
<dbReference type="Gene3D" id="4.10.60.10">
    <property type="entry name" value="Zinc finger, CCHC-type"/>
    <property type="match status" value="1"/>
</dbReference>
<protein>
    <submittedName>
        <fullName evidence="3">Ribonuclease H-like domain-containing protein</fullName>
    </submittedName>
</protein>
<dbReference type="SUPFAM" id="SSF57756">
    <property type="entry name" value="Retrovirus zinc finger-like domains"/>
    <property type="match status" value="1"/>
</dbReference>
<evidence type="ECO:0000313" key="3">
    <source>
        <dbReference type="EMBL" id="GJT93658.1"/>
    </source>
</evidence>
<dbReference type="InterPro" id="IPR036875">
    <property type="entry name" value="Znf_CCHC_sf"/>
</dbReference>
<keyword evidence="1" id="KW-0479">Metal-binding</keyword>
<evidence type="ECO:0000313" key="4">
    <source>
        <dbReference type="Proteomes" id="UP001151760"/>
    </source>
</evidence>
<keyword evidence="1" id="KW-0862">Zinc</keyword>
<dbReference type="SMART" id="SM00343">
    <property type="entry name" value="ZnF_C2HC"/>
    <property type="match status" value="1"/>
</dbReference>
<name>A0ABQ5I0T4_9ASTR</name>
<dbReference type="Proteomes" id="UP001151760">
    <property type="component" value="Unassembled WGS sequence"/>
</dbReference>
<reference evidence="3" key="1">
    <citation type="journal article" date="2022" name="Int. J. Mol. Sci.">
        <title>Draft Genome of Tanacetum Coccineum: Genomic Comparison of Closely Related Tanacetum-Family Plants.</title>
        <authorList>
            <person name="Yamashiro T."/>
            <person name="Shiraishi A."/>
            <person name="Nakayama K."/>
            <person name="Satake H."/>
        </authorList>
    </citation>
    <scope>NUCLEOTIDE SEQUENCE</scope>
</reference>